<evidence type="ECO:0000256" key="1">
    <source>
        <dbReference type="ARBA" id="ARBA00022614"/>
    </source>
</evidence>
<feature type="compositionally biased region" description="Low complexity" evidence="3">
    <location>
        <begin position="343"/>
        <end position="357"/>
    </location>
</feature>
<feature type="compositionally biased region" description="Polar residues" evidence="3">
    <location>
        <begin position="205"/>
        <end position="219"/>
    </location>
</feature>
<sequence length="767" mass="82473">MDSSPPQQPQLASKLPRPLSRLPLPKSSVPNLRHAASASIDKARTTSTINLRAAANAPPKPRAPLVSTQPNNRVPIHTQAFSTASTTSQDGLFKKPVPRPLSRLPPKTRPVSISSTKGVVNDDELASVSSLRTDSRASSQDNKSYSGLSPKRDGPTTPVLCKASRPSLSERTIESLALIPPSPAIRRRKSSFFAPDSPMAPLSPPESSVGYNSRPTSQDGGVPPGPLFTPKSLPPKVRGVTIGKSTATPTSKRSVSTAVRARSPTKASLLKAAEKDATTYVAPKVATRGPIRGTKTVSGRMQQARPALSSVFTPPAPAVSKPASKPLLKRVAKKPVVHQEEVAPSSKAAQASKSSASLREQIRAAKAARASLGAHQGKPSEESAEGFDLNAHADPFNVGPKDGRSMVQKRVDIARTEGRLNIAAMNLKEIPVEVLKMYDSEFNKDSEIPWNEVVDLVRFIAADNEIETIADDAFPDVDPENWDEEVKGSQFGGLEVLDLHGNVLFDVPMGLKRLGCLTTLNLSRNRLMNDALETITQITTLRELKIADNLLTGDLSSIDLLSSLEVLDVSGNKLSLLPDELGSLSKLRILNVSNNQLTSLPTNQLSQIPGLVEIHAGKNRLSGAFFTMAGTAMPRLQILDISINSINTLYDGSAGPELPALHTLNMSFNQITSLPDLSSWTSLTSLLAEDNHLSEFPLGFTESNTLKLVDLTGNNLTKLDEGIAKMDSLETLRIGGNSIRERKFLSMGVEEIKRDLRARMGPVSFME</sequence>
<feature type="compositionally biased region" description="Low complexity" evidence="3">
    <location>
        <begin position="78"/>
        <end position="89"/>
    </location>
</feature>
<feature type="compositionally biased region" description="Low complexity" evidence="3">
    <location>
        <begin position="13"/>
        <end position="28"/>
    </location>
</feature>
<dbReference type="InterPro" id="IPR001611">
    <property type="entry name" value="Leu-rich_rpt"/>
</dbReference>
<dbReference type="PANTHER" id="PTHR48051:SF1">
    <property type="entry name" value="RAS SUPPRESSOR PROTEIN 1"/>
    <property type="match status" value="1"/>
</dbReference>
<evidence type="ECO:0000256" key="3">
    <source>
        <dbReference type="SAM" id="MobiDB-lite"/>
    </source>
</evidence>
<dbReference type="AlphaFoldDB" id="A0A4Z1PRN1"/>
<comment type="caution">
    <text evidence="4">The sequence shown here is derived from an EMBL/GenBank/DDBJ whole genome shotgun (WGS) entry which is preliminary data.</text>
</comment>
<protein>
    <submittedName>
        <fullName evidence="4">L domain-like protein</fullName>
    </submittedName>
</protein>
<dbReference type="GO" id="GO:0005737">
    <property type="term" value="C:cytoplasm"/>
    <property type="evidence" value="ECO:0007669"/>
    <property type="project" value="TreeGrafter"/>
</dbReference>
<keyword evidence="1" id="KW-0433">Leucine-rich repeat</keyword>
<accession>A0A4Z1PRN1</accession>
<gene>
    <name evidence="4" type="ORF">E6O75_ATG04509</name>
</gene>
<feature type="region of interest" description="Disordered" evidence="3">
    <location>
        <begin position="188"/>
        <end position="267"/>
    </location>
</feature>
<keyword evidence="5" id="KW-1185">Reference proteome</keyword>
<dbReference type="Pfam" id="PF13855">
    <property type="entry name" value="LRR_8"/>
    <property type="match status" value="1"/>
</dbReference>
<organism evidence="4 5">
    <name type="scientific">Venturia nashicola</name>
    <dbReference type="NCBI Taxonomy" id="86259"/>
    <lineage>
        <taxon>Eukaryota</taxon>
        <taxon>Fungi</taxon>
        <taxon>Dikarya</taxon>
        <taxon>Ascomycota</taxon>
        <taxon>Pezizomycotina</taxon>
        <taxon>Dothideomycetes</taxon>
        <taxon>Pleosporomycetidae</taxon>
        <taxon>Venturiales</taxon>
        <taxon>Venturiaceae</taxon>
        <taxon>Venturia</taxon>
    </lineage>
</organism>
<feature type="compositionally biased region" description="Polar residues" evidence="3">
    <location>
        <begin position="127"/>
        <end position="147"/>
    </location>
</feature>
<feature type="compositionally biased region" description="Polar residues" evidence="3">
    <location>
        <begin position="243"/>
        <end position="257"/>
    </location>
</feature>
<dbReference type="OrthoDB" id="676979at2759"/>
<reference evidence="4 5" key="1">
    <citation type="submission" date="2019-04" db="EMBL/GenBank/DDBJ databases">
        <title>High contiguity whole genome sequence and gene annotation resource for two Venturia nashicola isolates.</title>
        <authorList>
            <person name="Prokchorchik M."/>
            <person name="Won K."/>
            <person name="Lee Y."/>
            <person name="Choi E.D."/>
            <person name="Segonzac C."/>
            <person name="Sohn K.H."/>
        </authorList>
    </citation>
    <scope>NUCLEOTIDE SEQUENCE [LARGE SCALE GENOMIC DNA]</scope>
    <source>
        <strain evidence="4 5">PRI2</strain>
    </source>
</reference>
<dbReference type="STRING" id="86259.A0A4Z1PRN1"/>
<dbReference type="Gene3D" id="3.80.10.10">
    <property type="entry name" value="Ribonuclease Inhibitor"/>
    <property type="match status" value="2"/>
</dbReference>
<dbReference type="InterPro" id="IPR003591">
    <property type="entry name" value="Leu-rich_rpt_typical-subtyp"/>
</dbReference>
<feature type="region of interest" description="Disordered" evidence="3">
    <location>
        <begin position="338"/>
        <end position="362"/>
    </location>
</feature>
<name>A0A4Z1PRN1_9PEZI</name>
<dbReference type="EMBL" id="SNSC02000004">
    <property type="protein sequence ID" value="TID25304.1"/>
    <property type="molecule type" value="Genomic_DNA"/>
</dbReference>
<keyword evidence="2" id="KW-0677">Repeat</keyword>
<dbReference type="InterPro" id="IPR032675">
    <property type="entry name" value="LRR_dom_sf"/>
</dbReference>
<dbReference type="Proteomes" id="UP000298493">
    <property type="component" value="Unassembled WGS sequence"/>
</dbReference>
<evidence type="ECO:0000256" key="2">
    <source>
        <dbReference type="ARBA" id="ARBA00022737"/>
    </source>
</evidence>
<dbReference type="PANTHER" id="PTHR48051">
    <property type="match status" value="1"/>
</dbReference>
<proteinExistence type="predicted"/>
<dbReference type="SUPFAM" id="SSF52058">
    <property type="entry name" value="L domain-like"/>
    <property type="match status" value="1"/>
</dbReference>
<dbReference type="SMART" id="SM00364">
    <property type="entry name" value="LRR_BAC"/>
    <property type="match status" value="4"/>
</dbReference>
<dbReference type="SMART" id="SM00369">
    <property type="entry name" value="LRR_TYP"/>
    <property type="match status" value="5"/>
</dbReference>
<dbReference type="PROSITE" id="PS51450">
    <property type="entry name" value="LRR"/>
    <property type="match status" value="3"/>
</dbReference>
<feature type="region of interest" description="Disordered" evidence="3">
    <location>
        <begin position="1"/>
        <end position="175"/>
    </location>
</feature>
<evidence type="ECO:0000313" key="5">
    <source>
        <dbReference type="Proteomes" id="UP000298493"/>
    </source>
</evidence>
<feature type="compositionally biased region" description="Polar residues" evidence="3">
    <location>
        <begin position="1"/>
        <end position="11"/>
    </location>
</feature>
<dbReference type="InterPro" id="IPR050216">
    <property type="entry name" value="LRR_domain-containing"/>
</dbReference>
<evidence type="ECO:0000313" key="4">
    <source>
        <dbReference type="EMBL" id="TID25304.1"/>
    </source>
</evidence>